<evidence type="ECO:0000256" key="1">
    <source>
        <dbReference type="SAM" id="MobiDB-lite"/>
    </source>
</evidence>
<feature type="compositionally biased region" description="Basic residues" evidence="1">
    <location>
        <begin position="208"/>
        <end position="223"/>
    </location>
</feature>
<name>A0ABP1AQP3_9BRYO</name>
<sequence length="223" mass="24376">MFHHHRRPSEYVEVGEEYYPARERLGEDSTYVQEPGFYAASGGGVPPVPYTSTGAAAARPYNYGPESSVYGRPNVYGARPPPPAVVYESEPERSDLGMGARDSRIVESTDYGAGYGRPDLTTPYVATASGYVDGSTEAKIERLENQVERERRHKHEAEAVAAAAGAYGLYEHHEKHNAEEAAAAAAQSRLHGYPAAAAAYADHEGRSKPHHHHHHRHHHTGIA</sequence>
<keyword evidence="3" id="KW-1185">Reference proteome</keyword>
<dbReference type="Proteomes" id="UP001497522">
    <property type="component" value="Chromosome 14"/>
</dbReference>
<proteinExistence type="predicted"/>
<accession>A0ABP1AQP3</accession>
<gene>
    <name evidence="2" type="ORF">CSSPJE1EN2_LOCUS7883</name>
</gene>
<reference evidence="2" key="1">
    <citation type="submission" date="2024-03" db="EMBL/GenBank/DDBJ databases">
        <authorList>
            <consortium name="ELIXIR-Norway"/>
            <consortium name="Elixir Norway"/>
        </authorList>
    </citation>
    <scope>NUCLEOTIDE SEQUENCE</scope>
</reference>
<dbReference type="EMBL" id="OZ023715">
    <property type="protein sequence ID" value="CAK9864888.1"/>
    <property type="molecule type" value="Genomic_DNA"/>
</dbReference>
<evidence type="ECO:0000313" key="3">
    <source>
        <dbReference type="Proteomes" id="UP001497522"/>
    </source>
</evidence>
<feature type="region of interest" description="Disordered" evidence="1">
    <location>
        <begin position="196"/>
        <end position="223"/>
    </location>
</feature>
<protein>
    <submittedName>
        <fullName evidence="2">Uncharacterized protein</fullName>
    </submittedName>
</protein>
<evidence type="ECO:0000313" key="2">
    <source>
        <dbReference type="EMBL" id="CAK9864888.1"/>
    </source>
</evidence>
<organism evidence="2 3">
    <name type="scientific">Sphagnum jensenii</name>
    <dbReference type="NCBI Taxonomy" id="128206"/>
    <lineage>
        <taxon>Eukaryota</taxon>
        <taxon>Viridiplantae</taxon>
        <taxon>Streptophyta</taxon>
        <taxon>Embryophyta</taxon>
        <taxon>Bryophyta</taxon>
        <taxon>Sphagnophytina</taxon>
        <taxon>Sphagnopsida</taxon>
        <taxon>Sphagnales</taxon>
        <taxon>Sphagnaceae</taxon>
        <taxon>Sphagnum</taxon>
    </lineage>
</organism>